<reference evidence="2" key="2">
    <citation type="journal article" date="2021" name="PeerJ">
        <title>Extensive microbial diversity within the chicken gut microbiome revealed by metagenomics and culture.</title>
        <authorList>
            <person name="Gilroy R."/>
            <person name="Ravi A."/>
            <person name="Getino M."/>
            <person name="Pursley I."/>
            <person name="Horton D.L."/>
            <person name="Alikhan N.F."/>
            <person name="Baker D."/>
            <person name="Gharbi K."/>
            <person name="Hall N."/>
            <person name="Watson M."/>
            <person name="Adriaenssens E.M."/>
            <person name="Foster-Nyarko E."/>
            <person name="Jarju S."/>
            <person name="Secka A."/>
            <person name="Antonio M."/>
            <person name="Oren A."/>
            <person name="Chaudhuri R.R."/>
            <person name="La Ragione R."/>
            <person name="Hildebrand F."/>
            <person name="Pallen M.J."/>
        </authorList>
    </citation>
    <scope>NUCLEOTIDE SEQUENCE</scope>
    <source>
        <strain evidence="2">CHK176-22527</strain>
    </source>
</reference>
<accession>A0A9D1HDB0</accession>
<dbReference type="Gene3D" id="3.60.21.10">
    <property type="match status" value="1"/>
</dbReference>
<name>A0A9D1HDB0_9FIRM</name>
<dbReference type="InterPro" id="IPR004843">
    <property type="entry name" value="Calcineurin-like_PHP"/>
</dbReference>
<evidence type="ECO:0000313" key="2">
    <source>
        <dbReference type="EMBL" id="HIU00136.1"/>
    </source>
</evidence>
<comment type="caution">
    <text evidence="2">The sequence shown here is derived from an EMBL/GenBank/DDBJ whole genome shotgun (WGS) entry which is preliminary data.</text>
</comment>
<dbReference type="Proteomes" id="UP000824159">
    <property type="component" value="Unassembled WGS sequence"/>
</dbReference>
<dbReference type="AlphaFoldDB" id="A0A9D1HDB0"/>
<evidence type="ECO:0000313" key="3">
    <source>
        <dbReference type="Proteomes" id="UP000824159"/>
    </source>
</evidence>
<dbReference type="EMBL" id="DVLX01000093">
    <property type="protein sequence ID" value="HIU00136.1"/>
    <property type="molecule type" value="Genomic_DNA"/>
</dbReference>
<protein>
    <submittedName>
        <fullName evidence="2">Metallophosphoesterase</fullName>
    </submittedName>
</protein>
<evidence type="ECO:0000259" key="1">
    <source>
        <dbReference type="Pfam" id="PF00149"/>
    </source>
</evidence>
<dbReference type="Pfam" id="PF00149">
    <property type="entry name" value="Metallophos"/>
    <property type="match status" value="1"/>
</dbReference>
<gene>
    <name evidence="2" type="ORF">IAD12_07765</name>
</gene>
<feature type="non-terminal residue" evidence="2">
    <location>
        <position position="131"/>
    </location>
</feature>
<dbReference type="GO" id="GO:0016787">
    <property type="term" value="F:hydrolase activity"/>
    <property type="evidence" value="ECO:0007669"/>
    <property type="project" value="InterPro"/>
</dbReference>
<proteinExistence type="predicted"/>
<reference evidence="2" key="1">
    <citation type="submission" date="2020-10" db="EMBL/GenBank/DDBJ databases">
        <authorList>
            <person name="Gilroy R."/>
        </authorList>
    </citation>
    <scope>NUCLEOTIDE SEQUENCE</scope>
    <source>
        <strain evidence="2">CHK176-22527</strain>
    </source>
</reference>
<sequence>MSIYAIADLHLSLSPNVDKPMDIYGGRWHEHTERLRINWCSMIKENDTVIIPGDISWALKLEDAKYDLDFLSSLPGYKVLFKGNHDLWWNGIKRLNNMYDNMTFVQNDCFAAEGVYICGSRGWLTPDNDDY</sequence>
<feature type="domain" description="Calcineurin-like phosphoesterase" evidence="1">
    <location>
        <begin position="1"/>
        <end position="110"/>
    </location>
</feature>
<dbReference type="InterPro" id="IPR029052">
    <property type="entry name" value="Metallo-depent_PP-like"/>
</dbReference>
<organism evidence="2 3">
    <name type="scientific">Candidatus Allocopromorpha excrementavium</name>
    <dbReference type="NCBI Taxonomy" id="2840741"/>
    <lineage>
        <taxon>Bacteria</taxon>
        <taxon>Bacillati</taxon>
        <taxon>Bacillota</taxon>
        <taxon>Clostridia</taxon>
        <taxon>Eubacteriales</taxon>
        <taxon>Eubacteriaceae</taxon>
        <taxon>Eubacteriaceae incertae sedis</taxon>
        <taxon>Candidatus Allocopromorpha</taxon>
    </lineage>
</organism>
<dbReference type="SUPFAM" id="SSF56300">
    <property type="entry name" value="Metallo-dependent phosphatases"/>
    <property type="match status" value="1"/>
</dbReference>